<comment type="similarity">
    <text evidence="1">Belongs to the TonB-dependent receptor family.</text>
</comment>
<dbReference type="AlphaFoldDB" id="A0A0H4W4E9"/>
<feature type="signal peptide" evidence="2">
    <location>
        <begin position="1"/>
        <end position="21"/>
    </location>
</feature>
<keyword evidence="1" id="KW-0813">Transport</keyword>
<dbReference type="PROSITE" id="PS52016">
    <property type="entry name" value="TONB_DEPENDENT_REC_3"/>
    <property type="match status" value="1"/>
</dbReference>
<comment type="subcellular location">
    <subcellularLocation>
        <location evidence="1">Cell outer membrane</location>
        <topology evidence="1">Multi-pass membrane protein</topology>
    </subcellularLocation>
</comment>
<dbReference type="EMBL" id="CP010777">
    <property type="protein sequence ID" value="AKQ45296.1"/>
    <property type="molecule type" value="Genomic_DNA"/>
</dbReference>
<evidence type="ECO:0000313" key="4">
    <source>
        <dbReference type="Proteomes" id="UP000036458"/>
    </source>
</evidence>
<keyword evidence="1" id="KW-1134">Transmembrane beta strand</keyword>
<sequence>MTKLIAVAFLVTLGFATSAQAQERMLPVQKAAVQYKSTQEPAKSKPYIVVLVGKKSYPVPADSLNSIDPNSIKSVNVLKDKSATSLYGEKGKNGVVQIQLKAEAEENFMKNRESGSTKGK</sequence>
<keyword evidence="2" id="KW-0732">Signal</keyword>
<reference evidence="3 4" key="1">
    <citation type="submission" date="2015-01" db="EMBL/GenBank/DDBJ databases">
        <title>Rufibacter sp./DG31D/ whole genome sequencing.</title>
        <authorList>
            <person name="Kim M.K."/>
            <person name="Srinivasan S."/>
            <person name="Lee J.-J."/>
        </authorList>
    </citation>
    <scope>NUCLEOTIDE SEQUENCE [LARGE SCALE GENOMIC DNA]</scope>
    <source>
        <strain evidence="3 4">DG31D</strain>
    </source>
</reference>
<keyword evidence="1" id="KW-0998">Cell outer membrane</keyword>
<protein>
    <recommendedName>
        <fullName evidence="5">TonB-dependent receptor plug domain-containing protein</fullName>
    </recommendedName>
</protein>
<dbReference type="Gene3D" id="2.170.130.10">
    <property type="entry name" value="TonB-dependent receptor, plug domain"/>
    <property type="match status" value="1"/>
</dbReference>
<dbReference type="KEGG" id="ruf:TH63_06040"/>
<accession>A0A0H4W4E9</accession>
<dbReference type="InterPro" id="IPR039426">
    <property type="entry name" value="TonB-dep_rcpt-like"/>
</dbReference>
<organism evidence="3 4">
    <name type="scientific">Rufibacter radiotolerans</name>
    <dbReference type="NCBI Taxonomy" id="1379910"/>
    <lineage>
        <taxon>Bacteria</taxon>
        <taxon>Pseudomonadati</taxon>
        <taxon>Bacteroidota</taxon>
        <taxon>Cytophagia</taxon>
        <taxon>Cytophagales</taxon>
        <taxon>Hymenobacteraceae</taxon>
        <taxon>Rufibacter</taxon>
    </lineage>
</organism>
<keyword evidence="4" id="KW-1185">Reference proteome</keyword>
<feature type="chain" id="PRO_5005211455" description="TonB-dependent receptor plug domain-containing protein" evidence="2">
    <location>
        <begin position="22"/>
        <end position="120"/>
    </location>
</feature>
<dbReference type="OrthoDB" id="893691at2"/>
<keyword evidence="1" id="KW-0472">Membrane</keyword>
<evidence type="ECO:0000256" key="1">
    <source>
        <dbReference type="PROSITE-ProRule" id="PRU01360"/>
    </source>
</evidence>
<evidence type="ECO:0008006" key="5">
    <source>
        <dbReference type="Google" id="ProtNLM"/>
    </source>
</evidence>
<dbReference type="SUPFAM" id="SSF56935">
    <property type="entry name" value="Porins"/>
    <property type="match status" value="1"/>
</dbReference>
<keyword evidence="1" id="KW-0812">Transmembrane</keyword>
<dbReference type="GO" id="GO:0009279">
    <property type="term" value="C:cell outer membrane"/>
    <property type="evidence" value="ECO:0007669"/>
    <property type="project" value="UniProtKB-SubCell"/>
</dbReference>
<gene>
    <name evidence="3" type="ORF">TH63_06040</name>
</gene>
<dbReference type="InterPro" id="IPR037066">
    <property type="entry name" value="Plug_dom_sf"/>
</dbReference>
<evidence type="ECO:0000313" key="3">
    <source>
        <dbReference type="EMBL" id="AKQ45296.1"/>
    </source>
</evidence>
<evidence type="ECO:0000256" key="2">
    <source>
        <dbReference type="SAM" id="SignalP"/>
    </source>
</evidence>
<proteinExistence type="inferred from homology"/>
<dbReference type="RefSeq" id="WP_048920162.1">
    <property type="nucleotide sequence ID" value="NZ_CP010777.1"/>
</dbReference>
<dbReference type="Proteomes" id="UP000036458">
    <property type="component" value="Chromosome"/>
</dbReference>
<dbReference type="STRING" id="1379910.TH63_06040"/>
<dbReference type="PATRIC" id="fig|1379910.4.peg.1317"/>
<name>A0A0H4W4E9_9BACT</name>